<evidence type="ECO:0000313" key="4">
    <source>
        <dbReference type="EMBL" id="KAB5511175.1"/>
    </source>
</evidence>
<dbReference type="InterPro" id="IPR036875">
    <property type="entry name" value="Znf_CCHC_sf"/>
</dbReference>
<feature type="region of interest" description="Disordered" evidence="2">
    <location>
        <begin position="41"/>
        <end position="81"/>
    </location>
</feature>
<accession>A0A5N5IZX5</accession>
<feature type="region of interest" description="Disordered" evidence="2">
    <location>
        <begin position="260"/>
        <end position="313"/>
    </location>
</feature>
<evidence type="ECO:0000256" key="1">
    <source>
        <dbReference type="PROSITE-ProRule" id="PRU00047"/>
    </source>
</evidence>
<dbReference type="PANTHER" id="PTHR35046:SF18">
    <property type="entry name" value="RNA-DIRECTED DNA POLYMERASE"/>
    <property type="match status" value="1"/>
</dbReference>
<evidence type="ECO:0000256" key="2">
    <source>
        <dbReference type="SAM" id="MobiDB-lite"/>
    </source>
</evidence>
<keyword evidence="1" id="KW-0862">Zinc</keyword>
<comment type="caution">
    <text evidence="4">The sequence shown here is derived from an EMBL/GenBank/DDBJ whole genome shotgun (WGS) entry which is preliminary data.</text>
</comment>
<dbReference type="GO" id="GO:0003676">
    <property type="term" value="F:nucleic acid binding"/>
    <property type="evidence" value="ECO:0007669"/>
    <property type="project" value="InterPro"/>
</dbReference>
<dbReference type="InterPro" id="IPR056924">
    <property type="entry name" value="SH3_Tf2-1"/>
</dbReference>
<dbReference type="InterPro" id="IPR001878">
    <property type="entry name" value="Znf_CCHC"/>
</dbReference>
<dbReference type="Pfam" id="PF03732">
    <property type="entry name" value="Retrotrans_gag"/>
    <property type="match status" value="1"/>
</dbReference>
<evidence type="ECO:0000313" key="5">
    <source>
        <dbReference type="Proteomes" id="UP000326939"/>
    </source>
</evidence>
<dbReference type="InterPro" id="IPR005162">
    <property type="entry name" value="Retrotrans_gag_dom"/>
</dbReference>
<protein>
    <recommendedName>
        <fullName evidence="3">CCHC-type domain-containing protein</fullName>
    </recommendedName>
</protein>
<feature type="compositionally biased region" description="Low complexity" evidence="2">
    <location>
        <begin position="303"/>
        <end position="313"/>
    </location>
</feature>
<organism evidence="4 5">
    <name type="scientific">Salix brachista</name>
    <dbReference type="NCBI Taxonomy" id="2182728"/>
    <lineage>
        <taxon>Eukaryota</taxon>
        <taxon>Viridiplantae</taxon>
        <taxon>Streptophyta</taxon>
        <taxon>Embryophyta</taxon>
        <taxon>Tracheophyta</taxon>
        <taxon>Spermatophyta</taxon>
        <taxon>Magnoliopsida</taxon>
        <taxon>eudicotyledons</taxon>
        <taxon>Gunneridae</taxon>
        <taxon>Pentapetalae</taxon>
        <taxon>rosids</taxon>
        <taxon>fabids</taxon>
        <taxon>Malpighiales</taxon>
        <taxon>Salicaceae</taxon>
        <taxon>Saliceae</taxon>
        <taxon>Salix</taxon>
    </lineage>
</organism>
<keyword evidence="1" id="KW-0479">Metal-binding</keyword>
<dbReference type="SMART" id="SM00343">
    <property type="entry name" value="ZnF_C2HC"/>
    <property type="match status" value="1"/>
</dbReference>
<keyword evidence="1" id="KW-0863">Zinc-finger</keyword>
<dbReference type="SUPFAM" id="SSF57756">
    <property type="entry name" value="Retrovirus zinc finger-like domains"/>
    <property type="match status" value="1"/>
</dbReference>
<feature type="compositionally biased region" description="Acidic residues" evidence="2">
    <location>
        <begin position="54"/>
        <end position="64"/>
    </location>
</feature>
<evidence type="ECO:0000259" key="3">
    <source>
        <dbReference type="PROSITE" id="PS50158"/>
    </source>
</evidence>
<feature type="compositionally biased region" description="Polar residues" evidence="2">
    <location>
        <begin position="268"/>
        <end position="280"/>
    </location>
</feature>
<gene>
    <name evidence="4" type="ORF">DKX38_030161</name>
</gene>
<proteinExistence type="predicted"/>
<keyword evidence="5" id="KW-1185">Reference proteome</keyword>
<dbReference type="EMBL" id="VDCV01000024">
    <property type="protein sequence ID" value="KAB5511175.1"/>
    <property type="molecule type" value="Genomic_DNA"/>
</dbReference>
<name>A0A5N5IZX5_9ROSI</name>
<dbReference type="PROSITE" id="PS50158">
    <property type="entry name" value="ZF_CCHC"/>
    <property type="match status" value="1"/>
</dbReference>
<reference evidence="5" key="1">
    <citation type="journal article" date="2019" name="Gigascience">
        <title>De novo genome assembly of the endangered Acer yangbiense, a plant species with extremely small populations endemic to Yunnan Province, China.</title>
        <authorList>
            <person name="Yang J."/>
            <person name="Wariss H.M."/>
            <person name="Tao L."/>
            <person name="Zhang R."/>
            <person name="Yun Q."/>
            <person name="Hollingsworth P."/>
            <person name="Dao Z."/>
            <person name="Luo G."/>
            <person name="Guo H."/>
            <person name="Ma Y."/>
            <person name="Sun W."/>
        </authorList>
    </citation>
    <scope>NUCLEOTIDE SEQUENCE [LARGE SCALE GENOMIC DNA]</scope>
    <source>
        <strain evidence="5">cv. br00</strain>
    </source>
</reference>
<sequence length="657" mass="74350">MAPRRRVNLPNFREQPVNEVYERDEIARLQQQVETLTQQLAAAMAQHRGPNPQDVEEESEEDENPFAPQPAQRRPANDESRRWETGLKVDIPEFHGGLQADEYLDWINAVDEVLDFKQVPEDRRVALVATRLRGRAGAWWQQVKKTRTIQGKGKITCWDKMKKHMRSAFLPYNYTLTLYQRLQNLRQGSRSVDDYTTEFYQLVSRDAIAEDEESRVARYIGGLRIQFQDVLNMFEVLSVSDAHQRAVQLEKQLARRNTGITSFGGSGANTSNVSGRTGNISFGGGSTGGASSSNTRPAVPPSTLIKPTMPTHTTTPNTGFRCFNCGEPGHRFAECKKGPRRGLFSEMEEISREQDGDVETEAVYDEEERVEGDTGPMLMVRRSCLAPRGVEDDWLRTNVFQSTCTISGKVCQFIIDSGSCENVVSDEVVLLPKKEVTGGPLTGETSNLLTMAKFEAEIRESGVVYVLMGREKTEVNRSTKFSPFEIVYGFLPRCPLDLANLPSNSKVHHKAEDLITQLQDIHNFTRQNLLESVTKFKHDADRKRRMVDFQVGEFVWAVLTKDRFPAGEYNKLSARKIGPVEIIEKINSNAYRLKLPSHIRTADVFNVKHLIPFRGDSSSEEDLPNSWSNSSQQGEDDADRIANTYLEHLMHPKQQAF</sequence>
<dbReference type="Pfam" id="PF24626">
    <property type="entry name" value="SH3_Tf2-1"/>
    <property type="match status" value="1"/>
</dbReference>
<dbReference type="AlphaFoldDB" id="A0A5N5IZX5"/>
<feature type="domain" description="CCHC-type" evidence="3">
    <location>
        <begin position="321"/>
        <end position="337"/>
    </location>
</feature>
<dbReference type="Pfam" id="PF00098">
    <property type="entry name" value="zf-CCHC"/>
    <property type="match status" value="1"/>
</dbReference>
<dbReference type="GO" id="GO:0008270">
    <property type="term" value="F:zinc ion binding"/>
    <property type="evidence" value="ECO:0007669"/>
    <property type="project" value="UniProtKB-KW"/>
</dbReference>
<feature type="region of interest" description="Disordered" evidence="2">
    <location>
        <begin position="615"/>
        <end position="637"/>
    </location>
</feature>
<dbReference type="Proteomes" id="UP000326939">
    <property type="component" value="Unassembled WGS sequence"/>
</dbReference>
<dbReference type="PANTHER" id="PTHR35046">
    <property type="entry name" value="ZINC KNUCKLE (CCHC-TYPE) FAMILY PROTEIN"/>
    <property type="match status" value="1"/>
</dbReference>